<comment type="caution">
    <text evidence="1">The sequence shown here is derived from an EMBL/GenBank/DDBJ whole genome shotgun (WGS) entry which is preliminary data.</text>
</comment>
<dbReference type="CDD" id="cd05233">
    <property type="entry name" value="SDR_c"/>
    <property type="match status" value="1"/>
</dbReference>
<dbReference type="EMBL" id="AKWF02000057">
    <property type="protein sequence ID" value="EMO63282.1"/>
    <property type="molecule type" value="Genomic_DNA"/>
</dbReference>
<reference evidence="1 2" key="1">
    <citation type="submission" date="2013-01" db="EMBL/GenBank/DDBJ databases">
        <authorList>
            <person name="Harkins D.M."/>
            <person name="Durkin A.S."/>
            <person name="Brinkac L.M."/>
            <person name="Haft D.H."/>
            <person name="Selengut J.D."/>
            <person name="Sanka R."/>
            <person name="DePew J."/>
            <person name="Purushe J."/>
            <person name="Picardeau M."/>
            <person name="Werts C."/>
            <person name="Goarant C."/>
            <person name="Vinetz J.M."/>
            <person name="Sutton G.G."/>
            <person name="Nierman W.C."/>
            <person name="Fouts D.E."/>
        </authorList>
    </citation>
    <scope>NUCLEOTIDE SEQUENCE [LARGE SCALE GENOMIC DNA]</scope>
    <source>
        <strain evidence="1 2">200901868</strain>
    </source>
</reference>
<protein>
    <submittedName>
        <fullName evidence="1">Oxidoreductase, short chain dehydrogenase/reductase family protein</fullName>
    </submittedName>
</protein>
<dbReference type="PANTHER" id="PTHR43544:SF2">
    <property type="entry name" value="OXIDOREDUCTASE"/>
    <property type="match status" value="1"/>
</dbReference>
<name>M6W0J6_LEPBO</name>
<accession>M6W0J6</accession>
<gene>
    <name evidence="1" type="ORF">LEP1GSC133_2270</name>
</gene>
<organism evidence="1 2">
    <name type="scientific">Leptospira borgpetersenii serovar Pomona str. 200901868</name>
    <dbReference type="NCBI Taxonomy" id="1192866"/>
    <lineage>
        <taxon>Bacteria</taxon>
        <taxon>Pseudomonadati</taxon>
        <taxon>Spirochaetota</taxon>
        <taxon>Spirochaetia</taxon>
        <taxon>Leptospirales</taxon>
        <taxon>Leptospiraceae</taxon>
        <taxon>Leptospira</taxon>
    </lineage>
</organism>
<dbReference type="InterPro" id="IPR051468">
    <property type="entry name" value="Fungal_SecMetab_SDRs"/>
</dbReference>
<dbReference type="SUPFAM" id="SSF51735">
    <property type="entry name" value="NAD(P)-binding Rossmann-fold domains"/>
    <property type="match status" value="1"/>
</dbReference>
<dbReference type="Pfam" id="PF00106">
    <property type="entry name" value="adh_short"/>
    <property type="match status" value="1"/>
</dbReference>
<dbReference type="AlphaFoldDB" id="M6W0J6"/>
<dbReference type="InterPro" id="IPR036291">
    <property type="entry name" value="NAD(P)-bd_dom_sf"/>
</dbReference>
<dbReference type="PANTHER" id="PTHR43544">
    <property type="entry name" value="SHORT-CHAIN DEHYDROGENASE/REDUCTASE"/>
    <property type="match status" value="1"/>
</dbReference>
<dbReference type="Pfam" id="PF13561">
    <property type="entry name" value="adh_short_C2"/>
    <property type="match status" value="1"/>
</dbReference>
<dbReference type="Proteomes" id="UP000012159">
    <property type="component" value="Unassembled WGS sequence"/>
</dbReference>
<dbReference type="Gene3D" id="3.40.50.720">
    <property type="entry name" value="NAD(P)-binding Rossmann-like Domain"/>
    <property type="match status" value="2"/>
</dbReference>
<dbReference type="GO" id="GO:0005737">
    <property type="term" value="C:cytoplasm"/>
    <property type="evidence" value="ECO:0007669"/>
    <property type="project" value="TreeGrafter"/>
</dbReference>
<proteinExistence type="predicted"/>
<evidence type="ECO:0000313" key="1">
    <source>
        <dbReference type="EMBL" id="EMO63282.1"/>
    </source>
</evidence>
<dbReference type="STRING" id="1192866.LEP1GSC133_2270"/>
<sequence length="519" mass="59299">MSDSQTNGKNKPAIHEIQECTRLLEALTENPELLTSLPEKERIALMTVAGRISRPDRNEIRIRNKTVKHSRRKKIVAQEREARAATGIRTARTAPVFKAPLQIMDRTDIWKSENAPELFSPRNCYICKKEYTRLHFFYDAMCFECGELNYKKRFQTASLHGQVALITGSRLKIGYQATLMLLRAGATVIATTRFPVDAALRFSKERDFSSWSDRLQIFGLDLRHTPSVELFASYIEQTVDRLDILINNAAQTVRRPPGFYAHLMKFESLDFHDIQKEAGQLLKLHRDCKQKLESFGEMNLADESALPVSWNGKIPGVGIRSSAQLSQIPYSHDNSFELETVFPEGRTDADLQQIDLRKTNSWRLKLGEIQTSEMLEVQLVNAIAPFVLCNRLVSVMRRKNTGQKHIVNVSAMEGKFHRFKKEDRHPHTNMAKAALNMLTHTSASDFAKDGIYMNAVDTGWVTDEDPIELSQKKRDLHDFQPPLDIVDGAARVCDPFFDGILTGKHWCGKFLKDYFPIDW</sequence>
<dbReference type="GO" id="GO:0016491">
    <property type="term" value="F:oxidoreductase activity"/>
    <property type="evidence" value="ECO:0007669"/>
    <property type="project" value="TreeGrafter"/>
</dbReference>
<dbReference type="InterPro" id="IPR002347">
    <property type="entry name" value="SDR_fam"/>
</dbReference>
<evidence type="ECO:0000313" key="2">
    <source>
        <dbReference type="Proteomes" id="UP000012159"/>
    </source>
</evidence>